<dbReference type="EMBL" id="BAAAQK010000005">
    <property type="protein sequence ID" value="GAA1841556.1"/>
    <property type="molecule type" value="Genomic_DNA"/>
</dbReference>
<dbReference type="Proteomes" id="UP001500449">
    <property type="component" value="Unassembled WGS sequence"/>
</dbReference>
<evidence type="ECO:0000313" key="3">
    <source>
        <dbReference type="Proteomes" id="UP001500449"/>
    </source>
</evidence>
<feature type="transmembrane region" description="Helical" evidence="1">
    <location>
        <begin position="82"/>
        <end position="100"/>
    </location>
</feature>
<protein>
    <recommendedName>
        <fullName evidence="4">Histidine kinase</fullName>
    </recommendedName>
</protein>
<keyword evidence="1" id="KW-0812">Transmembrane</keyword>
<accession>A0ABN2MY48</accession>
<sequence>MTVATGLLETDLSARLLRGVRVAQCVIVLVILLGLNLPNVLAGAAAYRPEWIGLAGWAVMVALALVDGLLVARHRFWGRARWPVAIGVLALAVAMALDLRPAELSGPAHITLGVAGWFWVLLFADGRLRDLVALIVVHLLVVLGLLLAAGRTDQVTLVSFATTAVAVSSFQLAVGMAGSALRAVARGATESALAEARARTAEEIATAVHSDREARYAALRSVALPLLSGIGAGTSPPSDPEVQRAAAAAAARLRRMFDEEGDAADALAAELGGLVDIAERRGVVVRYSERGPRQVPPPGAVREMLAAAGGALHASRVAARVTLTGVGEDVVLGVVTDGTPAEERLTEVRGSRVEGDGVTWVEVRWTP</sequence>
<feature type="transmembrane region" description="Helical" evidence="1">
    <location>
        <begin position="155"/>
        <end position="177"/>
    </location>
</feature>
<organism evidence="2 3">
    <name type="scientific">Pseudonocardia ailaonensis</name>
    <dbReference type="NCBI Taxonomy" id="367279"/>
    <lineage>
        <taxon>Bacteria</taxon>
        <taxon>Bacillati</taxon>
        <taxon>Actinomycetota</taxon>
        <taxon>Actinomycetes</taxon>
        <taxon>Pseudonocardiales</taxon>
        <taxon>Pseudonocardiaceae</taxon>
        <taxon>Pseudonocardia</taxon>
    </lineage>
</organism>
<proteinExistence type="predicted"/>
<reference evidence="2 3" key="1">
    <citation type="journal article" date="2019" name="Int. J. Syst. Evol. Microbiol.">
        <title>The Global Catalogue of Microorganisms (GCM) 10K type strain sequencing project: providing services to taxonomists for standard genome sequencing and annotation.</title>
        <authorList>
            <consortium name="The Broad Institute Genomics Platform"/>
            <consortium name="The Broad Institute Genome Sequencing Center for Infectious Disease"/>
            <person name="Wu L."/>
            <person name="Ma J."/>
        </authorList>
    </citation>
    <scope>NUCLEOTIDE SEQUENCE [LARGE SCALE GENOMIC DNA]</scope>
    <source>
        <strain evidence="2 3">JCM 16009</strain>
    </source>
</reference>
<comment type="caution">
    <text evidence="2">The sequence shown here is derived from an EMBL/GenBank/DDBJ whole genome shotgun (WGS) entry which is preliminary data.</text>
</comment>
<keyword evidence="1" id="KW-0472">Membrane</keyword>
<keyword evidence="1" id="KW-1133">Transmembrane helix</keyword>
<evidence type="ECO:0000313" key="2">
    <source>
        <dbReference type="EMBL" id="GAA1841556.1"/>
    </source>
</evidence>
<evidence type="ECO:0000256" key="1">
    <source>
        <dbReference type="SAM" id="Phobius"/>
    </source>
</evidence>
<feature type="transmembrane region" description="Helical" evidence="1">
    <location>
        <begin position="51"/>
        <end position="70"/>
    </location>
</feature>
<name>A0ABN2MY48_9PSEU</name>
<feature type="transmembrane region" description="Helical" evidence="1">
    <location>
        <begin position="22"/>
        <end position="45"/>
    </location>
</feature>
<gene>
    <name evidence="2" type="ORF">GCM10009836_21180</name>
</gene>
<feature type="transmembrane region" description="Helical" evidence="1">
    <location>
        <begin position="131"/>
        <end position="149"/>
    </location>
</feature>
<keyword evidence="3" id="KW-1185">Reference proteome</keyword>
<dbReference type="RefSeq" id="WP_344415024.1">
    <property type="nucleotide sequence ID" value="NZ_BAAAQK010000005.1"/>
</dbReference>
<evidence type="ECO:0008006" key="4">
    <source>
        <dbReference type="Google" id="ProtNLM"/>
    </source>
</evidence>
<feature type="transmembrane region" description="Helical" evidence="1">
    <location>
        <begin position="106"/>
        <end position="124"/>
    </location>
</feature>